<evidence type="ECO:0008006" key="4">
    <source>
        <dbReference type="Google" id="ProtNLM"/>
    </source>
</evidence>
<organism evidence="2 3">
    <name type="scientific">Galerina marginata (strain CBS 339.88)</name>
    <dbReference type="NCBI Taxonomy" id="685588"/>
    <lineage>
        <taxon>Eukaryota</taxon>
        <taxon>Fungi</taxon>
        <taxon>Dikarya</taxon>
        <taxon>Basidiomycota</taxon>
        <taxon>Agaricomycotina</taxon>
        <taxon>Agaricomycetes</taxon>
        <taxon>Agaricomycetidae</taxon>
        <taxon>Agaricales</taxon>
        <taxon>Agaricineae</taxon>
        <taxon>Strophariaceae</taxon>
        <taxon>Galerina</taxon>
    </lineage>
</organism>
<dbReference type="EMBL" id="KL142416">
    <property type="protein sequence ID" value="KDR67234.1"/>
    <property type="molecule type" value="Genomic_DNA"/>
</dbReference>
<protein>
    <recommendedName>
        <fullName evidence="4">Transmembrane protein</fullName>
    </recommendedName>
</protein>
<keyword evidence="1" id="KW-0812">Transmembrane</keyword>
<dbReference type="Proteomes" id="UP000027222">
    <property type="component" value="Unassembled WGS sequence"/>
</dbReference>
<keyword evidence="3" id="KW-1185">Reference proteome</keyword>
<dbReference type="HOGENOM" id="CLU_1917219_0_0_1"/>
<evidence type="ECO:0000256" key="1">
    <source>
        <dbReference type="SAM" id="Phobius"/>
    </source>
</evidence>
<sequence>MMPPMIKEGDHVRFVPPLCRRLEYLSLFSFSSSFLFGYSVQTSMTIPESLRRYSVQTHSPSHFVLPGTLHLKLWLLGCFRSAEPQCGSAPSRGSSTTHHHCIFRATAFPVFFFLSMLSFFLIKDGLIDAKYS</sequence>
<keyword evidence="1" id="KW-0472">Membrane</keyword>
<reference evidence="3" key="1">
    <citation type="journal article" date="2014" name="Proc. Natl. Acad. Sci. U.S.A.">
        <title>Extensive sampling of basidiomycete genomes demonstrates inadequacy of the white-rot/brown-rot paradigm for wood decay fungi.</title>
        <authorList>
            <person name="Riley R."/>
            <person name="Salamov A.A."/>
            <person name="Brown D.W."/>
            <person name="Nagy L.G."/>
            <person name="Floudas D."/>
            <person name="Held B.W."/>
            <person name="Levasseur A."/>
            <person name="Lombard V."/>
            <person name="Morin E."/>
            <person name="Otillar R."/>
            <person name="Lindquist E.A."/>
            <person name="Sun H."/>
            <person name="LaButti K.M."/>
            <person name="Schmutz J."/>
            <person name="Jabbour D."/>
            <person name="Luo H."/>
            <person name="Baker S.E."/>
            <person name="Pisabarro A.G."/>
            <person name="Walton J.D."/>
            <person name="Blanchette R.A."/>
            <person name="Henrissat B."/>
            <person name="Martin F."/>
            <person name="Cullen D."/>
            <person name="Hibbett D.S."/>
            <person name="Grigoriev I.V."/>
        </authorList>
    </citation>
    <scope>NUCLEOTIDE SEQUENCE [LARGE SCALE GENOMIC DNA]</scope>
    <source>
        <strain evidence="3">CBS 339.88</strain>
    </source>
</reference>
<proteinExistence type="predicted"/>
<name>A0A067SHM1_GALM3</name>
<keyword evidence="1" id="KW-1133">Transmembrane helix</keyword>
<dbReference type="AlphaFoldDB" id="A0A067SHM1"/>
<gene>
    <name evidence="2" type="ORF">GALMADRAFT_1126308</name>
</gene>
<accession>A0A067SHM1</accession>
<evidence type="ECO:0000313" key="2">
    <source>
        <dbReference type="EMBL" id="KDR67234.1"/>
    </source>
</evidence>
<evidence type="ECO:0000313" key="3">
    <source>
        <dbReference type="Proteomes" id="UP000027222"/>
    </source>
</evidence>
<feature type="transmembrane region" description="Helical" evidence="1">
    <location>
        <begin position="102"/>
        <end position="122"/>
    </location>
</feature>